<keyword evidence="8" id="KW-1185">Reference proteome</keyword>
<dbReference type="Proteomes" id="UP000267096">
    <property type="component" value="Unassembled WGS sequence"/>
</dbReference>
<dbReference type="Gene3D" id="3.30.40.10">
    <property type="entry name" value="Zinc/RING finger domain, C3HC4 (zinc finger)"/>
    <property type="match status" value="1"/>
</dbReference>
<dbReference type="PANTHER" id="PTHR25462:SF285">
    <property type="entry name" value="RING-TYPE DOMAIN-CONTAINING PROTEIN"/>
    <property type="match status" value="1"/>
</dbReference>
<dbReference type="PROSITE" id="PS50089">
    <property type="entry name" value="ZF_RING_2"/>
    <property type="match status" value="1"/>
</dbReference>
<dbReference type="PROSITE" id="PS00518">
    <property type="entry name" value="ZF_RING_1"/>
    <property type="match status" value="1"/>
</dbReference>
<gene>
    <name evidence="7" type="ORF">ASIM_LOCUS3973</name>
</gene>
<evidence type="ECO:0000256" key="3">
    <source>
        <dbReference type="ARBA" id="ARBA00022833"/>
    </source>
</evidence>
<keyword evidence="3" id="KW-0862">Zinc</keyword>
<dbReference type="PROSITE" id="PS50119">
    <property type="entry name" value="ZF_BBOX"/>
    <property type="match status" value="1"/>
</dbReference>
<evidence type="ECO:0000256" key="4">
    <source>
        <dbReference type="PROSITE-ProRule" id="PRU00024"/>
    </source>
</evidence>
<dbReference type="SUPFAM" id="SSF57850">
    <property type="entry name" value="RING/U-box"/>
    <property type="match status" value="1"/>
</dbReference>
<protein>
    <submittedName>
        <fullName evidence="9">RING-type domain-containing protein</fullName>
    </submittedName>
</protein>
<dbReference type="InterPro" id="IPR017907">
    <property type="entry name" value="Znf_RING_CS"/>
</dbReference>
<organism evidence="9">
    <name type="scientific">Anisakis simplex</name>
    <name type="common">Herring worm</name>
    <dbReference type="NCBI Taxonomy" id="6269"/>
    <lineage>
        <taxon>Eukaryota</taxon>
        <taxon>Metazoa</taxon>
        <taxon>Ecdysozoa</taxon>
        <taxon>Nematoda</taxon>
        <taxon>Chromadorea</taxon>
        <taxon>Rhabditida</taxon>
        <taxon>Spirurina</taxon>
        <taxon>Ascaridomorpha</taxon>
        <taxon>Ascaridoidea</taxon>
        <taxon>Anisakidae</taxon>
        <taxon>Anisakis</taxon>
        <taxon>Anisakis simplex complex</taxon>
    </lineage>
</organism>
<evidence type="ECO:0000259" key="5">
    <source>
        <dbReference type="PROSITE" id="PS50089"/>
    </source>
</evidence>
<dbReference type="AlphaFoldDB" id="A0A0M3J989"/>
<dbReference type="PANTHER" id="PTHR25462">
    <property type="entry name" value="BONUS, ISOFORM C-RELATED"/>
    <property type="match status" value="1"/>
</dbReference>
<evidence type="ECO:0000313" key="7">
    <source>
        <dbReference type="EMBL" id="VDK22755.1"/>
    </source>
</evidence>
<dbReference type="InterPro" id="IPR047153">
    <property type="entry name" value="TRIM45/56/19-like"/>
</dbReference>
<dbReference type="EMBL" id="UYRR01006580">
    <property type="protein sequence ID" value="VDK22755.1"/>
    <property type="molecule type" value="Genomic_DNA"/>
</dbReference>
<name>A0A0M3J989_ANISI</name>
<dbReference type="Pfam" id="PF00097">
    <property type="entry name" value="zf-C3HC4"/>
    <property type="match status" value="1"/>
</dbReference>
<keyword evidence="2 4" id="KW-0863">Zinc-finger</keyword>
<dbReference type="WBParaSite" id="ASIM_0000415001-mRNA-1">
    <property type="protein sequence ID" value="ASIM_0000415001-mRNA-1"/>
    <property type="gene ID" value="ASIM_0000415001"/>
</dbReference>
<dbReference type="SUPFAM" id="SSF57845">
    <property type="entry name" value="B-box zinc-binding domain"/>
    <property type="match status" value="1"/>
</dbReference>
<feature type="domain" description="B box-type" evidence="6">
    <location>
        <begin position="101"/>
        <end position="139"/>
    </location>
</feature>
<sequence length="197" mass="22077">DFSPSSSPDSRFHFNPPIHSKFQERRRAKLLPCSHTVCLRCLERMSQIEQAVESGLLKCPMCREMAQIPPSGGVAAFPSSFLHNQLLDLMQRQRRDVVPNCSVHQQEQLLYCESCDLVFCELCDSPKTRSCAEHTVVPFSVAIKRLSEIVVFKAKQCVASLNTAAANVDCETVQLDKNVDRIVEELNASFQVGFTTS</sequence>
<proteinExistence type="predicted"/>
<accession>A0A0M3J989</accession>
<evidence type="ECO:0000259" key="6">
    <source>
        <dbReference type="PROSITE" id="PS50119"/>
    </source>
</evidence>
<reference evidence="9" key="1">
    <citation type="submission" date="2017-02" db="UniProtKB">
        <authorList>
            <consortium name="WormBaseParasite"/>
        </authorList>
    </citation>
    <scope>IDENTIFICATION</scope>
</reference>
<dbReference type="GO" id="GO:0005654">
    <property type="term" value="C:nucleoplasm"/>
    <property type="evidence" value="ECO:0007669"/>
    <property type="project" value="TreeGrafter"/>
</dbReference>
<evidence type="ECO:0000313" key="9">
    <source>
        <dbReference type="WBParaSite" id="ASIM_0000415001-mRNA-1"/>
    </source>
</evidence>
<keyword evidence="1" id="KW-0479">Metal-binding</keyword>
<evidence type="ECO:0000256" key="1">
    <source>
        <dbReference type="ARBA" id="ARBA00022723"/>
    </source>
</evidence>
<dbReference type="InterPro" id="IPR013083">
    <property type="entry name" value="Znf_RING/FYVE/PHD"/>
</dbReference>
<dbReference type="InterPro" id="IPR000315">
    <property type="entry name" value="Znf_B-box"/>
</dbReference>
<dbReference type="OrthoDB" id="252722at2759"/>
<feature type="domain" description="RING-type" evidence="5">
    <location>
        <begin position="30"/>
        <end position="63"/>
    </location>
</feature>
<dbReference type="GO" id="GO:0008270">
    <property type="term" value="F:zinc ion binding"/>
    <property type="evidence" value="ECO:0007669"/>
    <property type="project" value="UniProtKB-KW"/>
</dbReference>
<dbReference type="InterPro" id="IPR018957">
    <property type="entry name" value="Znf_C3HC4_RING-type"/>
</dbReference>
<reference evidence="7 8" key="2">
    <citation type="submission" date="2018-11" db="EMBL/GenBank/DDBJ databases">
        <authorList>
            <consortium name="Pathogen Informatics"/>
        </authorList>
    </citation>
    <scope>NUCLEOTIDE SEQUENCE [LARGE SCALE GENOMIC DNA]</scope>
</reference>
<evidence type="ECO:0000313" key="8">
    <source>
        <dbReference type="Proteomes" id="UP000267096"/>
    </source>
</evidence>
<dbReference type="InterPro" id="IPR001841">
    <property type="entry name" value="Znf_RING"/>
</dbReference>
<dbReference type="GO" id="GO:0061630">
    <property type="term" value="F:ubiquitin protein ligase activity"/>
    <property type="evidence" value="ECO:0007669"/>
    <property type="project" value="TreeGrafter"/>
</dbReference>
<evidence type="ECO:0000256" key="2">
    <source>
        <dbReference type="ARBA" id="ARBA00022771"/>
    </source>
</evidence>